<dbReference type="EMBL" id="LHPG02000005">
    <property type="protein sequence ID" value="PRW58245.1"/>
    <property type="molecule type" value="Genomic_DNA"/>
</dbReference>
<comment type="caution">
    <text evidence="3">The sequence shown here is derived from an EMBL/GenBank/DDBJ whole genome shotgun (WGS) entry which is preliminary data.</text>
</comment>
<evidence type="ECO:0000313" key="4">
    <source>
        <dbReference type="Proteomes" id="UP000239899"/>
    </source>
</evidence>
<name>A0A2P6TW04_CHLSO</name>
<dbReference type="AlphaFoldDB" id="A0A2P6TW04"/>
<dbReference type="OrthoDB" id="674948at2759"/>
<sequence length="362" mass="37594">MQAQGAASRAQVAPAAARPAFCRASRTAAPQQAATRSRSSAAGATRRLVISALVGGSAMPVVAAAAAPGGASSNRLLIVGPGVLGSYLGKLWADENGAGSVVGQTNSTTNHAKLQALGITPRTKDAAPAGGRFPYVLFAAPPSGSEDYVGEIKAALSLWDGTGAFVFTSSAGVYTVEDGSACDESAPVAKMGDNERTDRLLAAEQAVLEAGGCVARLVGLYHAQRGAHTFFLRQGEVARWGGYTVNLIHYEDAAELCLAVLQGRGNGGSSYRGRTFLGCDGNPITFEDMMAATLASGAFQGSYKFTGAEGPVKGKRMSNEATRAQLQWQPKYPSYDSFMRQNKARDFYTEQQAAAVAGMPHA</sequence>
<reference evidence="3 4" key="1">
    <citation type="journal article" date="2018" name="Plant J.">
        <title>Genome sequences of Chlorella sorokiniana UTEX 1602 and Micractinium conductrix SAG 241.80: implications to maltose excretion by a green alga.</title>
        <authorList>
            <person name="Arriola M.B."/>
            <person name="Velmurugan N."/>
            <person name="Zhang Y."/>
            <person name="Plunkett M.H."/>
            <person name="Hondzo H."/>
            <person name="Barney B.M."/>
        </authorList>
    </citation>
    <scope>NUCLEOTIDE SEQUENCE [LARGE SCALE GENOMIC DNA]</scope>
    <source>
        <strain evidence="4">UTEX 1602</strain>
    </source>
</reference>
<gene>
    <name evidence="3" type="ORF">C2E21_3008</name>
</gene>
<dbReference type="Gene3D" id="3.40.50.720">
    <property type="entry name" value="NAD(P)-binding Rossmann-like Domain"/>
    <property type="match status" value="1"/>
</dbReference>
<evidence type="ECO:0000313" key="3">
    <source>
        <dbReference type="EMBL" id="PRW58245.1"/>
    </source>
</evidence>
<dbReference type="Proteomes" id="UP000239899">
    <property type="component" value="Unassembled WGS sequence"/>
</dbReference>
<evidence type="ECO:0000256" key="2">
    <source>
        <dbReference type="ARBA" id="ARBA00023027"/>
    </source>
</evidence>
<evidence type="ECO:0000256" key="1">
    <source>
        <dbReference type="ARBA" id="ARBA00007637"/>
    </source>
</evidence>
<dbReference type="InterPro" id="IPR036291">
    <property type="entry name" value="NAD(P)-bd_dom_sf"/>
</dbReference>
<dbReference type="PANTHER" id="PTHR43574">
    <property type="entry name" value="EPIMERASE-RELATED"/>
    <property type="match status" value="1"/>
</dbReference>
<protein>
    <submittedName>
        <fullName evidence="3">NAD(P)-binding domain</fullName>
    </submittedName>
</protein>
<dbReference type="SUPFAM" id="SSF51735">
    <property type="entry name" value="NAD(P)-binding Rossmann-fold domains"/>
    <property type="match status" value="1"/>
</dbReference>
<keyword evidence="2" id="KW-0520">NAD</keyword>
<keyword evidence="4" id="KW-1185">Reference proteome</keyword>
<organism evidence="3 4">
    <name type="scientific">Chlorella sorokiniana</name>
    <name type="common">Freshwater green alga</name>
    <dbReference type="NCBI Taxonomy" id="3076"/>
    <lineage>
        <taxon>Eukaryota</taxon>
        <taxon>Viridiplantae</taxon>
        <taxon>Chlorophyta</taxon>
        <taxon>core chlorophytes</taxon>
        <taxon>Trebouxiophyceae</taxon>
        <taxon>Chlorellales</taxon>
        <taxon>Chlorellaceae</taxon>
        <taxon>Chlorella clade</taxon>
        <taxon>Chlorella</taxon>
    </lineage>
</organism>
<comment type="similarity">
    <text evidence="1">Belongs to the NAD(P)-dependent epimerase/dehydratase family.</text>
</comment>
<accession>A0A2P6TW04</accession>
<proteinExistence type="inferred from homology"/>